<dbReference type="RefSeq" id="WP_116517815.1">
    <property type="nucleotide sequence ID" value="NZ_JACCEX010000001.1"/>
</dbReference>
<dbReference type="InterPro" id="IPR011050">
    <property type="entry name" value="Pectin_lyase_fold/virulence"/>
</dbReference>
<dbReference type="InterPro" id="IPR036709">
    <property type="entry name" value="Autotransporte_beta_dom_sf"/>
</dbReference>
<keyword evidence="5" id="KW-1185">Reference proteome</keyword>
<dbReference type="InterPro" id="IPR006315">
    <property type="entry name" value="OM_autotransptr_brl_dom"/>
</dbReference>
<reference evidence="4 5" key="1">
    <citation type="submission" date="2018-04" db="EMBL/GenBank/DDBJ databases">
        <title>Genomic Encyclopedia of Type Strains, Phase IV (KMG-IV): sequencing the most valuable type-strain genomes for metagenomic binning, comparative biology and taxonomic classification.</title>
        <authorList>
            <person name="Goeker M."/>
        </authorList>
    </citation>
    <scope>NUCLEOTIDE SEQUENCE [LARGE SCALE GENOMIC DNA]</scope>
    <source>
        <strain evidence="4 5">DSM 10065</strain>
    </source>
</reference>
<evidence type="ECO:0000259" key="3">
    <source>
        <dbReference type="PROSITE" id="PS51208"/>
    </source>
</evidence>
<evidence type="ECO:0000256" key="2">
    <source>
        <dbReference type="SAM" id="SignalP"/>
    </source>
</evidence>
<proteinExistence type="predicted"/>
<dbReference type="EMBL" id="QEKO01000001">
    <property type="protein sequence ID" value="PVY68841.1"/>
    <property type="molecule type" value="Genomic_DNA"/>
</dbReference>
<evidence type="ECO:0000313" key="4">
    <source>
        <dbReference type="EMBL" id="PVY68841.1"/>
    </source>
</evidence>
<dbReference type="InterPro" id="IPR012332">
    <property type="entry name" value="Autotransporter_pectin_lyase_C"/>
</dbReference>
<gene>
    <name evidence="4" type="ORF">C7440_1255</name>
</gene>
<keyword evidence="2" id="KW-0732">Signal</keyword>
<dbReference type="SUPFAM" id="SSF103515">
    <property type="entry name" value="Autotransporter"/>
    <property type="match status" value="1"/>
</dbReference>
<feature type="chain" id="PRO_5015538029" evidence="2">
    <location>
        <begin position="30"/>
        <end position="1442"/>
    </location>
</feature>
<evidence type="ECO:0000256" key="1">
    <source>
        <dbReference type="SAM" id="MobiDB-lite"/>
    </source>
</evidence>
<dbReference type="STRING" id="1231391.GCA_000308195_03004"/>
<dbReference type="SUPFAM" id="SSF51126">
    <property type="entry name" value="Pectin lyase-like"/>
    <property type="match status" value="1"/>
</dbReference>
<name>A0A2U1CSR4_9BURK</name>
<dbReference type="SMART" id="SM00869">
    <property type="entry name" value="Autotransporter"/>
    <property type="match status" value="1"/>
</dbReference>
<dbReference type="GO" id="GO:0019867">
    <property type="term" value="C:outer membrane"/>
    <property type="evidence" value="ECO:0007669"/>
    <property type="project" value="InterPro"/>
</dbReference>
<dbReference type="PROSITE" id="PS51208">
    <property type="entry name" value="AUTOTRANSPORTER"/>
    <property type="match status" value="1"/>
</dbReference>
<evidence type="ECO:0000313" key="5">
    <source>
        <dbReference type="Proteomes" id="UP000246145"/>
    </source>
</evidence>
<sequence>MKSWNKQVSLLRVTTLTAALMGVYGVANADSTPVDQPLDCGNASECTDGPYADERYFLESSSGVRAAVHGSNEAVFTVEGSKIDGEGKARGVLADNGANITLEEVTITTDGGSGHGVQSHQSNGSLPLSHIKINDSTVTTKSAAYAVGILAQKGTSISGRNVDVMTNGDYGSGVEVDRGGQVNLQGAEDLSTIVAKGVGAAGARAISGNGGNTVRGSITLDRYSVESQQGVGLMAGDQDGVGGDLTPGDIIFTNGEVLAHNAAARVMHGSDLVVKSSSLKSQQHHGVVVDGSSADFTDTHIVTDGTGVSGGPIAALRASNSAVVTVKDGSIKATAEGDAYTRGILAMSDAKVTTDKTNIGTQGDHSHAVHAWGDSDLSTKPKVTIKDGDITTQGFESYGLSAQNSGEIATENAHITTEGTWGFGAFAYKEGVLDIKGGSITTNGLGAEENEINGHQVDVGNYGVLAKNKSSATITGTTVTTKGQYAEGLRAENDGAEGNRLNTASTITANDVTVQTSGEEAHGVTAYGANAEGLEWQSGSTLSFTGGSITTNGEEARGALAVNGGLITLTDTTITTTGDGADGVGAAVLVSDPVLLKIMPMAMGPVGYAPAGVELTNVHINVSGNDAAGLVAYNGDSTIAMKDGSITATGENSAGLQLVNDADIDLDGVTVQANGPSIRSYFGTDEGAAGLESDFEQTVDLKGSDFTLNNSQFLHVTRAEGGENGEITVYLRDGTVAIGNVENYDGAGKLSSSANTHIEVDSTSSWVGVMMDDKTKVAQSGDTVTGSQAGNVTAPDESNVSFQNVPSIAGSVSSTLGSSFTFSGSPTTIAGGVFGMPQSTTTFNNDVHIQGQGTEQQGGFALNGVGSSFAFNGNTTIDGPVQGDGSSFSFIGASTNIVGALNLQNGSSISGGTGSNPINVQGNTGVAGGSTLGGNLNIAGQLSSSNSFIAPGNSIGTISVDTLGSVSGSVFEFEVDGNGQADLLVVRNGDADLAGSSLKVDQYEGYRLDHDYTIIRTEAGNVVNTFDSEQLGDTFAGTLVKLDPVKYGAQDVKVSLSVNTAAIDRTGYSANQIATLDGVLSVAGDNASADATLLMQPDARKDALNQLSGELHGSTQAALLQTSNLVSRTLSARMRGNLGAGMQPGAPTAQAGGAVAGSMPTSTAYPLWAQVVGNWNTLDSDGNAAKVKTNTAGLFIGGDVGVGSGWRVGGALGYTDGRVKVDDRDSRSDVGTFTAALYGGNSWDQGNGKVNFLAGAAYSHHSIDTRRSVNVGGNQTLKADYSAHTTQLFTELGYAMPVGERSVVEPYVGLAWLSQKARGFTEEGGAAALSADSQKDDVTTFTLGLRGKTALNVGSNPAHLFAGLGWRHASGDVDPGRSMSFVQGGGAAFNVAGAPIAKNAAVFDLGVEMSVGRNTAMGLGYSGQYGNDNTDHSGQLYLRARF</sequence>
<dbReference type="NCBIfam" id="TIGR01414">
    <property type="entry name" value="autotrans_barl"/>
    <property type="match status" value="1"/>
</dbReference>
<feature type="domain" description="Autotransporter" evidence="3">
    <location>
        <begin position="1160"/>
        <end position="1442"/>
    </location>
</feature>
<feature type="region of interest" description="Disordered" evidence="1">
    <location>
        <begin position="778"/>
        <end position="798"/>
    </location>
</feature>
<protein>
    <submittedName>
        <fullName evidence="4">Outer membrane autotransporter protein</fullName>
    </submittedName>
</protein>
<accession>A0A2U1CSR4</accession>
<organism evidence="4 5">
    <name type="scientific">Pusillimonas noertemannii</name>
    <dbReference type="NCBI Taxonomy" id="305977"/>
    <lineage>
        <taxon>Bacteria</taxon>
        <taxon>Pseudomonadati</taxon>
        <taxon>Pseudomonadota</taxon>
        <taxon>Betaproteobacteria</taxon>
        <taxon>Burkholderiales</taxon>
        <taxon>Alcaligenaceae</taxon>
        <taxon>Pusillimonas</taxon>
    </lineage>
</organism>
<dbReference type="InterPro" id="IPR005546">
    <property type="entry name" value="Autotransporte_beta"/>
</dbReference>
<dbReference type="Proteomes" id="UP000246145">
    <property type="component" value="Unassembled WGS sequence"/>
</dbReference>
<dbReference type="Gene3D" id="2.160.20.20">
    <property type="match status" value="3"/>
</dbReference>
<dbReference type="Gene3D" id="2.40.128.130">
    <property type="entry name" value="Autotransporter beta-domain"/>
    <property type="match status" value="1"/>
</dbReference>
<dbReference type="OrthoDB" id="5760545at2"/>
<dbReference type="Pfam" id="PF03797">
    <property type="entry name" value="Autotransporter"/>
    <property type="match status" value="1"/>
</dbReference>
<feature type="signal peptide" evidence="2">
    <location>
        <begin position="1"/>
        <end position="29"/>
    </location>
</feature>
<comment type="caution">
    <text evidence="4">The sequence shown here is derived from an EMBL/GenBank/DDBJ whole genome shotgun (WGS) entry which is preliminary data.</text>
</comment>